<comment type="caution">
    <text evidence="1">The sequence shown here is derived from an EMBL/GenBank/DDBJ whole genome shotgun (WGS) entry which is preliminary data.</text>
</comment>
<reference evidence="1 2" key="1">
    <citation type="journal article" date="2016" name="Nat. Commun.">
        <title>Extremotolerant tardigrade genome and improved radiotolerance of human cultured cells by tardigrade-unique protein.</title>
        <authorList>
            <person name="Hashimoto T."/>
            <person name="Horikawa D.D."/>
            <person name="Saito Y."/>
            <person name="Kuwahara H."/>
            <person name="Kozuka-Hata H."/>
            <person name="Shin-I T."/>
            <person name="Minakuchi Y."/>
            <person name="Ohishi K."/>
            <person name="Motoyama A."/>
            <person name="Aizu T."/>
            <person name="Enomoto A."/>
            <person name="Kondo K."/>
            <person name="Tanaka S."/>
            <person name="Hara Y."/>
            <person name="Koshikawa S."/>
            <person name="Sagara H."/>
            <person name="Miura T."/>
            <person name="Yokobori S."/>
            <person name="Miyagawa K."/>
            <person name="Suzuki Y."/>
            <person name="Kubo T."/>
            <person name="Oyama M."/>
            <person name="Kohara Y."/>
            <person name="Fujiyama A."/>
            <person name="Arakawa K."/>
            <person name="Katayama T."/>
            <person name="Toyoda A."/>
            <person name="Kunieda T."/>
        </authorList>
    </citation>
    <scope>NUCLEOTIDE SEQUENCE [LARGE SCALE GENOMIC DNA]</scope>
    <source>
        <strain evidence="1 2">YOKOZUNA-1</strain>
    </source>
</reference>
<evidence type="ECO:0008006" key="3">
    <source>
        <dbReference type="Google" id="ProtNLM"/>
    </source>
</evidence>
<dbReference type="AlphaFoldDB" id="A0A1D1W161"/>
<organism evidence="1 2">
    <name type="scientific">Ramazzottius varieornatus</name>
    <name type="common">Water bear</name>
    <name type="synonym">Tardigrade</name>
    <dbReference type="NCBI Taxonomy" id="947166"/>
    <lineage>
        <taxon>Eukaryota</taxon>
        <taxon>Metazoa</taxon>
        <taxon>Ecdysozoa</taxon>
        <taxon>Tardigrada</taxon>
        <taxon>Eutardigrada</taxon>
        <taxon>Parachela</taxon>
        <taxon>Hypsibioidea</taxon>
        <taxon>Ramazzottiidae</taxon>
        <taxon>Ramazzottius</taxon>
    </lineage>
</organism>
<dbReference type="PANTHER" id="PTHR33332">
    <property type="entry name" value="REVERSE TRANSCRIPTASE DOMAIN-CONTAINING PROTEIN"/>
    <property type="match status" value="1"/>
</dbReference>
<name>A0A1D1W161_RAMVA</name>
<evidence type="ECO:0000313" key="2">
    <source>
        <dbReference type="Proteomes" id="UP000186922"/>
    </source>
</evidence>
<sequence length="219" mass="24989">MNSKNSQLLRISTKKNKTAIPAGNYTFDAEVIPTKAEAECLGVTFSSRLDWTGQVDKVVAKCRKRLYAIKAFFPRRFGVVKQLLFKSLVRSVMDYASSSWYSTGKGLQKKLENIQKKFLQTIRLGCLGGSERHVVDFRQYRQHLAKVDWHPLWQRRLEGILLNAFKIWKGMFAGGQLIMKRDMPRRTTRSQAKEFLLAPVIFAPASCKLLDSTIVSLAT</sequence>
<evidence type="ECO:0000313" key="1">
    <source>
        <dbReference type="EMBL" id="GAV07315.1"/>
    </source>
</evidence>
<dbReference type="Proteomes" id="UP000186922">
    <property type="component" value="Unassembled WGS sequence"/>
</dbReference>
<dbReference type="OrthoDB" id="426210at2759"/>
<gene>
    <name evidence="1" type="primary">RvY_17163</name>
    <name evidence="1" type="synonym">RvY_17163.1</name>
    <name evidence="1" type="ORF">RvY_17163-1</name>
</gene>
<accession>A0A1D1W161</accession>
<proteinExistence type="predicted"/>
<protein>
    <recommendedName>
        <fullName evidence="3">Reverse transcriptase domain-containing protein</fullName>
    </recommendedName>
</protein>
<keyword evidence="2" id="KW-1185">Reference proteome</keyword>
<dbReference type="EMBL" id="BDGG01000015">
    <property type="protein sequence ID" value="GAV07315.1"/>
    <property type="molecule type" value="Genomic_DNA"/>
</dbReference>